<evidence type="ECO:0000313" key="2">
    <source>
        <dbReference type="Proteomes" id="UP000182840"/>
    </source>
</evidence>
<dbReference type="RefSeq" id="WP_072602973.1">
    <property type="nucleotide sequence ID" value="NZ_CP018171.1"/>
</dbReference>
<dbReference type="STRING" id="1670800.BSQ44_08380"/>
<organism evidence="1 2">
    <name type="scientific">Aquibium oceanicum</name>
    <dbReference type="NCBI Taxonomy" id="1670800"/>
    <lineage>
        <taxon>Bacteria</taxon>
        <taxon>Pseudomonadati</taxon>
        <taxon>Pseudomonadota</taxon>
        <taxon>Alphaproteobacteria</taxon>
        <taxon>Hyphomicrobiales</taxon>
        <taxon>Phyllobacteriaceae</taxon>
        <taxon>Aquibium</taxon>
    </lineage>
</organism>
<accession>A0A1L3SPU9</accession>
<reference evidence="2" key="1">
    <citation type="submission" date="2016-11" db="EMBL/GenBank/DDBJ databases">
        <title>Mesorhizobium oceanicum sp. nov., isolated from deep seawater in South China Sea.</title>
        <authorList>
            <person name="Fu G.-Y."/>
        </authorList>
    </citation>
    <scope>NUCLEOTIDE SEQUENCE [LARGE SCALE GENOMIC DNA]</scope>
    <source>
        <strain evidence="2">B7</strain>
    </source>
</reference>
<gene>
    <name evidence="1" type="ORF">BSQ44_08380</name>
</gene>
<keyword evidence="2" id="KW-1185">Reference proteome</keyword>
<evidence type="ECO:0000313" key="1">
    <source>
        <dbReference type="EMBL" id="APH71381.1"/>
    </source>
</evidence>
<dbReference type="AlphaFoldDB" id="A0A1L3SPU9"/>
<name>A0A1L3SPU9_9HYPH</name>
<dbReference type="Proteomes" id="UP000182840">
    <property type="component" value="Chromosome"/>
</dbReference>
<proteinExistence type="predicted"/>
<dbReference type="OrthoDB" id="9804735at2"/>
<sequence>MATLQNFDAEIAKTKRVVDEMRSKIEQSGIVLDKFAQSDQKIGDAEFDIENARIQDVLKQQKTMEANIADLIIGLEDATNVFGTEFESMKNYTGWESFVGIFSKQRQQRMRTERVRNMSLAGNLQELLAKSDTIVGILKAQKQVLDQRYATSEASLSQVIERRKATIETLTETQKRIEELNPMLLDVENRIAASTDQTQRTELEGERSKLATEYNERQAKEQELLAESQTLERYTSMFQTFVDSLNNQIAAQNTLINKLTIDTEQRIVLYKALEDSLKTAAQQDVAHKINTLGSQVDNTAEQTMAGIGAAAQRHIGDLLEMHEKNMVATADIQRRKKLADEAFARRFDEVMKKHNAADYVRPSA</sequence>
<dbReference type="EMBL" id="CP018171">
    <property type="protein sequence ID" value="APH71381.1"/>
    <property type="molecule type" value="Genomic_DNA"/>
</dbReference>
<protein>
    <submittedName>
        <fullName evidence="1">Uncharacterized protein</fullName>
    </submittedName>
</protein>
<dbReference type="KEGG" id="meso:BSQ44_08380"/>